<dbReference type="EMBL" id="JANBVO010000002">
    <property type="protein sequence ID" value="KAJ9156371.1"/>
    <property type="molecule type" value="Genomic_DNA"/>
</dbReference>
<keyword evidence="12" id="KW-1185">Reference proteome</keyword>
<dbReference type="AlphaFoldDB" id="A0AA38VK36"/>
<dbReference type="InterPro" id="IPR002867">
    <property type="entry name" value="IBR_dom"/>
</dbReference>
<evidence type="ECO:0000256" key="8">
    <source>
        <dbReference type="ARBA" id="ARBA00022833"/>
    </source>
</evidence>
<dbReference type="PROSITE" id="PS51873">
    <property type="entry name" value="TRIAD"/>
    <property type="match status" value="1"/>
</dbReference>
<feature type="compositionally biased region" description="Acidic residues" evidence="9">
    <location>
        <begin position="390"/>
        <end position="400"/>
    </location>
</feature>
<feature type="compositionally biased region" description="Polar residues" evidence="9">
    <location>
        <begin position="349"/>
        <end position="358"/>
    </location>
</feature>
<proteinExistence type="predicted"/>
<dbReference type="InterPro" id="IPR017907">
    <property type="entry name" value="Znf_RING_CS"/>
</dbReference>
<dbReference type="Proteomes" id="UP001174694">
    <property type="component" value="Unassembled WGS sequence"/>
</dbReference>
<sequence length="488" mass="54799">MAGDSEFNAAPPAKRQKRAPPMVCCVCRDPVDSEDVPYRCNQCRYGIFCTICLTEWFLKALVDETRMPVKCCDGLIPPACLGDTLSDEEVKRYEAKHEEWSTFDKLYCPIPRCSAFIPAGLYLEDPAQNKLRPLTADTSKNQTVQCPECNIEMCTTCRGIAHPIEGDQCTSPRADFDPVLEAQFKKWGVKRCPRCKAPVRLMYGCSSVQCRCSHHFCFRCLEPIDECDGRCEDDNDAESDENDDNDDGENDDQDDDDDETGVIISDMVAAIGGDTPRADTPHPRDDDDEVETSRSDPPNSERRTADQPYRRHEDLVATIGRHPILAERAARMRAENTFNRLSNRRETTLQRSIQNSEAASIIPVPGLAPNPGPQEEGPDEPDLDARLEGPELDLGSDPDEAPQWKCRHSSWMRIYGKRSHEIGTCAWCKKRLVSADHASNWADLTAKQQDAAMTDHTYWTCAQCAIQACFECAELLEVRESASSRRGY</sequence>
<dbReference type="Gene3D" id="1.20.120.1750">
    <property type="match status" value="1"/>
</dbReference>
<accession>A0AA38VK36</accession>
<dbReference type="PANTHER" id="PTHR11685">
    <property type="entry name" value="RBR FAMILY RING FINGER AND IBR DOMAIN-CONTAINING"/>
    <property type="match status" value="1"/>
</dbReference>
<gene>
    <name evidence="11" type="ORF">NKR23_g1394</name>
</gene>
<feature type="compositionally biased region" description="Acidic residues" evidence="9">
    <location>
        <begin position="233"/>
        <end position="260"/>
    </location>
</feature>
<evidence type="ECO:0000256" key="2">
    <source>
        <dbReference type="ARBA" id="ARBA00012251"/>
    </source>
</evidence>
<dbReference type="GO" id="GO:0016567">
    <property type="term" value="P:protein ubiquitination"/>
    <property type="evidence" value="ECO:0007669"/>
    <property type="project" value="InterPro"/>
</dbReference>
<evidence type="ECO:0000256" key="7">
    <source>
        <dbReference type="ARBA" id="ARBA00022786"/>
    </source>
</evidence>
<dbReference type="InterPro" id="IPR044066">
    <property type="entry name" value="TRIAD_supradom"/>
</dbReference>
<evidence type="ECO:0000256" key="3">
    <source>
        <dbReference type="ARBA" id="ARBA00022679"/>
    </source>
</evidence>
<feature type="region of interest" description="Disordered" evidence="9">
    <location>
        <begin position="233"/>
        <end position="312"/>
    </location>
</feature>
<evidence type="ECO:0000256" key="1">
    <source>
        <dbReference type="ARBA" id="ARBA00001798"/>
    </source>
</evidence>
<evidence type="ECO:0000256" key="5">
    <source>
        <dbReference type="ARBA" id="ARBA00022737"/>
    </source>
</evidence>
<evidence type="ECO:0000256" key="4">
    <source>
        <dbReference type="ARBA" id="ARBA00022723"/>
    </source>
</evidence>
<evidence type="ECO:0000313" key="11">
    <source>
        <dbReference type="EMBL" id="KAJ9156371.1"/>
    </source>
</evidence>
<keyword evidence="7" id="KW-0833">Ubl conjugation pathway</keyword>
<keyword evidence="8" id="KW-0862">Zinc</keyword>
<keyword evidence="3" id="KW-0808">Transferase</keyword>
<feature type="region of interest" description="Disordered" evidence="9">
    <location>
        <begin position="337"/>
        <end position="401"/>
    </location>
</feature>
<evidence type="ECO:0000259" key="10">
    <source>
        <dbReference type="PROSITE" id="PS51873"/>
    </source>
</evidence>
<dbReference type="EC" id="2.3.2.31" evidence="2"/>
<organism evidence="11 12">
    <name type="scientific">Pleurostoma richardsiae</name>
    <dbReference type="NCBI Taxonomy" id="41990"/>
    <lineage>
        <taxon>Eukaryota</taxon>
        <taxon>Fungi</taxon>
        <taxon>Dikarya</taxon>
        <taxon>Ascomycota</taxon>
        <taxon>Pezizomycotina</taxon>
        <taxon>Sordariomycetes</taxon>
        <taxon>Sordariomycetidae</taxon>
        <taxon>Calosphaeriales</taxon>
        <taxon>Pleurostomataceae</taxon>
        <taxon>Pleurostoma</taxon>
    </lineage>
</organism>
<feature type="domain" description="RING-type" evidence="10">
    <location>
        <begin position="20"/>
        <end position="237"/>
    </location>
</feature>
<evidence type="ECO:0000256" key="6">
    <source>
        <dbReference type="ARBA" id="ARBA00022771"/>
    </source>
</evidence>
<keyword evidence="5" id="KW-0677">Repeat</keyword>
<dbReference type="PROSITE" id="PS00518">
    <property type="entry name" value="ZF_RING_1"/>
    <property type="match status" value="1"/>
</dbReference>
<keyword evidence="6" id="KW-0863">Zinc-finger</keyword>
<comment type="caution">
    <text evidence="11">The sequence shown here is derived from an EMBL/GenBank/DDBJ whole genome shotgun (WGS) entry which is preliminary data.</text>
</comment>
<dbReference type="Pfam" id="PF01485">
    <property type="entry name" value="IBR"/>
    <property type="match status" value="1"/>
</dbReference>
<name>A0AA38VK36_9PEZI</name>
<evidence type="ECO:0000313" key="12">
    <source>
        <dbReference type="Proteomes" id="UP001174694"/>
    </source>
</evidence>
<dbReference type="InterPro" id="IPR031127">
    <property type="entry name" value="E3_UB_ligase_RBR"/>
</dbReference>
<reference evidence="11" key="1">
    <citation type="submission" date="2022-07" db="EMBL/GenBank/DDBJ databases">
        <title>Fungi with potential for degradation of polypropylene.</title>
        <authorList>
            <person name="Gostincar C."/>
        </authorList>
    </citation>
    <scope>NUCLEOTIDE SEQUENCE</scope>
    <source>
        <strain evidence="11">EXF-13308</strain>
    </source>
</reference>
<feature type="compositionally biased region" description="Basic and acidic residues" evidence="9">
    <location>
        <begin position="276"/>
        <end position="312"/>
    </location>
</feature>
<dbReference type="GO" id="GO:0008270">
    <property type="term" value="F:zinc ion binding"/>
    <property type="evidence" value="ECO:0007669"/>
    <property type="project" value="UniProtKB-KW"/>
</dbReference>
<evidence type="ECO:0000256" key="9">
    <source>
        <dbReference type="SAM" id="MobiDB-lite"/>
    </source>
</evidence>
<dbReference type="GO" id="GO:0061630">
    <property type="term" value="F:ubiquitin protein ligase activity"/>
    <property type="evidence" value="ECO:0007669"/>
    <property type="project" value="UniProtKB-EC"/>
</dbReference>
<protein>
    <recommendedName>
        <fullName evidence="2">RBR-type E3 ubiquitin transferase</fullName>
        <ecNumber evidence="2">2.3.2.31</ecNumber>
    </recommendedName>
</protein>
<dbReference type="SUPFAM" id="SSF57850">
    <property type="entry name" value="RING/U-box"/>
    <property type="match status" value="1"/>
</dbReference>
<comment type="catalytic activity">
    <reaction evidence="1">
        <text>[E2 ubiquitin-conjugating enzyme]-S-ubiquitinyl-L-cysteine + [acceptor protein]-L-lysine = [E2 ubiquitin-conjugating enzyme]-L-cysteine + [acceptor protein]-N(6)-ubiquitinyl-L-lysine.</text>
        <dbReference type="EC" id="2.3.2.31"/>
    </reaction>
</comment>
<keyword evidence="4" id="KW-0479">Metal-binding</keyword>